<sequence>MGFFDKLFGKKRAAEPVSFVREDNEQIRQAAEKARETFKYFWREYYWEQRRIVKGLSHAAVKAPFSQEIKGVIETEYMWLDDIYFDGVNISGTLINQPNILTIVRKGERITDLPYREITDWLLAYGKKTCGGFGIQALRAQMDEQERRAHDEACGLDFGDGQNVLLAIGQEEHPEYLEQHPADINMSPGLRDYLDKHPAAANEADENGQTMLHHAAIAGNAQSVRVLLEMGANPRLRDARGNTAADYAKEIGWPQLANILNQ</sequence>
<gene>
    <name evidence="3" type="ORF">MB824_07545</name>
</gene>
<dbReference type="PROSITE" id="PS50297">
    <property type="entry name" value="ANK_REP_REGION"/>
    <property type="match status" value="1"/>
</dbReference>
<accession>A0ABS9NNH6</accession>
<keyword evidence="1" id="KW-0040">ANK repeat</keyword>
<dbReference type="EMBL" id="JAKOOW010000026">
    <property type="protein sequence ID" value="MCG6504347.1"/>
    <property type="molecule type" value="Genomic_DNA"/>
</dbReference>
<organism evidence="3 4">
    <name type="scientific">Kingella pumchi</name>
    <dbReference type="NCBI Taxonomy" id="2779506"/>
    <lineage>
        <taxon>Bacteria</taxon>
        <taxon>Pseudomonadati</taxon>
        <taxon>Pseudomonadota</taxon>
        <taxon>Betaproteobacteria</taxon>
        <taxon>Neisseriales</taxon>
        <taxon>Neisseriaceae</taxon>
        <taxon>Kingella</taxon>
    </lineage>
</organism>
<dbReference type="InterPro" id="IPR018756">
    <property type="entry name" value="DUF2314"/>
</dbReference>
<evidence type="ECO:0000259" key="2">
    <source>
        <dbReference type="Pfam" id="PF10077"/>
    </source>
</evidence>
<evidence type="ECO:0000313" key="3">
    <source>
        <dbReference type="EMBL" id="MCG6504347.1"/>
    </source>
</evidence>
<comment type="caution">
    <text evidence="3">The sequence shown here is derived from an EMBL/GenBank/DDBJ whole genome shotgun (WGS) entry which is preliminary data.</text>
</comment>
<dbReference type="Pfam" id="PF10077">
    <property type="entry name" value="DUF2314"/>
    <property type="match status" value="1"/>
</dbReference>
<dbReference type="InterPro" id="IPR036770">
    <property type="entry name" value="Ankyrin_rpt-contain_sf"/>
</dbReference>
<feature type="repeat" description="ANK" evidence="1">
    <location>
        <begin position="207"/>
        <end position="239"/>
    </location>
</feature>
<dbReference type="Gene3D" id="1.25.40.20">
    <property type="entry name" value="Ankyrin repeat-containing domain"/>
    <property type="match status" value="1"/>
</dbReference>
<evidence type="ECO:0000256" key="1">
    <source>
        <dbReference type="PROSITE-ProRule" id="PRU00023"/>
    </source>
</evidence>
<protein>
    <submittedName>
        <fullName evidence="3">DUF2314 domain-containing protein</fullName>
    </submittedName>
</protein>
<name>A0ABS9NNH6_9NEIS</name>
<proteinExistence type="predicted"/>
<dbReference type="Proteomes" id="UP001298424">
    <property type="component" value="Unassembled WGS sequence"/>
</dbReference>
<dbReference type="SMART" id="SM00248">
    <property type="entry name" value="ANK"/>
    <property type="match status" value="1"/>
</dbReference>
<keyword evidence="4" id="KW-1185">Reference proteome</keyword>
<evidence type="ECO:0000313" key="4">
    <source>
        <dbReference type="Proteomes" id="UP001298424"/>
    </source>
</evidence>
<reference evidence="3 4" key="1">
    <citation type="submission" date="2022-02" db="EMBL/GenBank/DDBJ databases">
        <title>Genome sequence data of Kingella unionensis sp. nov. strain CICC 24913 (CCUG 75125).</title>
        <authorList>
            <person name="Xiao M."/>
        </authorList>
    </citation>
    <scope>NUCLEOTIDE SEQUENCE [LARGE SCALE GENOMIC DNA]</scope>
    <source>
        <strain evidence="3 4">CICC 24913</strain>
    </source>
</reference>
<dbReference type="SUPFAM" id="SSF48403">
    <property type="entry name" value="Ankyrin repeat"/>
    <property type="match status" value="1"/>
</dbReference>
<dbReference type="Pfam" id="PF13857">
    <property type="entry name" value="Ank_5"/>
    <property type="match status" value="1"/>
</dbReference>
<feature type="domain" description="DUF2314" evidence="2">
    <location>
        <begin position="25"/>
        <end position="158"/>
    </location>
</feature>
<dbReference type="RefSeq" id="WP_238747739.1">
    <property type="nucleotide sequence ID" value="NZ_JAKOOW010000026.1"/>
</dbReference>
<dbReference type="InterPro" id="IPR002110">
    <property type="entry name" value="Ankyrin_rpt"/>
</dbReference>
<dbReference type="PROSITE" id="PS50088">
    <property type="entry name" value="ANK_REPEAT"/>
    <property type="match status" value="1"/>
</dbReference>